<protein>
    <recommendedName>
        <fullName evidence="5">Mid2 domain-containing protein</fullName>
    </recommendedName>
</protein>
<feature type="transmembrane region" description="Helical" evidence="2">
    <location>
        <begin position="213"/>
        <end position="235"/>
    </location>
</feature>
<gene>
    <name evidence="3" type="ORF">FHETE_4454</name>
</gene>
<feature type="compositionally biased region" description="Polar residues" evidence="1">
    <location>
        <begin position="323"/>
        <end position="333"/>
    </location>
</feature>
<keyword evidence="2" id="KW-0812">Transmembrane</keyword>
<feature type="region of interest" description="Disordered" evidence="1">
    <location>
        <begin position="293"/>
        <end position="349"/>
    </location>
</feature>
<feature type="region of interest" description="Disordered" evidence="1">
    <location>
        <begin position="157"/>
        <end position="206"/>
    </location>
</feature>
<keyword evidence="4" id="KW-1185">Reference proteome</keyword>
<evidence type="ECO:0000256" key="2">
    <source>
        <dbReference type="SAM" id="Phobius"/>
    </source>
</evidence>
<dbReference type="Proteomes" id="UP000567885">
    <property type="component" value="Unassembled WGS sequence"/>
</dbReference>
<feature type="compositionally biased region" description="Low complexity" evidence="1">
    <location>
        <begin position="157"/>
        <end position="177"/>
    </location>
</feature>
<comment type="caution">
    <text evidence="3">The sequence shown here is derived from an EMBL/GenBank/DDBJ whole genome shotgun (WGS) entry which is preliminary data.</text>
</comment>
<proteinExistence type="predicted"/>
<keyword evidence="2" id="KW-0472">Membrane</keyword>
<organism evidence="3 4">
    <name type="scientific">Fusarium heterosporum</name>
    <dbReference type="NCBI Taxonomy" id="42747"/>
    <lineage>
        <taxon>Eukaryota</taxon>
        <taxon>Fungi</taxon>
        <taxon>Dikarya</taxon>
        <taxon>Ascomycota</taxon>
        <taxon>Pezizomycotina</taxon>
        <taxon>Sordariomycetes</taxon>
        <taxon>Hypocreomycetidae</taxon>
        <taxon>Hypocreales</taxon>
        <taxon>Nectriaceae</taxon>
        <taxon>Fusarium</taxon>
        <taxon>Fusarium heterosporum species complex</taxon>
    </lineage>
</organism>
<dbReference type="AlphaFoldDB" id="A0A8H5WPH2"/>
<accession>A0A8H5WPH2</accession>
<keyword evidence="2" id="KW-1133">Transmembrane helix</keyword>
<evidence type="ECO:0008006" key="5">
    <source>
        <dbReference type="Google" id="ProtNLM"/>
    </source>
</evidence>
<evidence type="ECO:0000256" key="1">
    <source>
        <dbReference type="SAM" id="MobiDB-lite"/>
    </source>
</evidence>
<dbReference type="EMBL" id="JAAGWQ010000075">
    <property type="protein sequence ID" value="KAF5670547.1"/>
    <property type="molecule type" value="Genomic_DNA"/>
</dbReference>
<feature type="compositionally biased region" description="Polar residues" evidence="1">
    <location>
        <begin position="179"/>
        <end position="201"/>
    </location>
</feature>
<feature type="region of interest" description="Disordered" evidence="1">
    <location>
        <begin position="1"/>
        <end position="20"/>
    </location>
</feature>
<reference evidence="3 4" key="1">
    <citation type="submission" date="2020-05" db="EMBL/GenBank/DDBJ databases">
        <title>Identification and distribution of gene clusters putatively required for synthesis of sphingolipid metabolism inhibitors in phylogenetically diverse species of the filamentous fungus Fusarium.</title>
        <authorList>
            <person name="Kim H.-S."/>
            <person name="Busman M."/>
            <person name="Brown D.W."/>
            <person name="Divon H."/>
            <person name="Uhlig S."/>
            <person name="Proctor R.H."/>
        </authorList>
    </citation>
    <scope>NUCLEOTIDE SEQUENCE [LARGE SCALE GENOMIC DNA]</scope>
    <source>
        <strain evidence="3 4">NRRL 20693</strain>
    </source>
</reference>
<evidence type="ECO:0000313" key="3">
    <source>
        <dbReference type="EMBL" id="KAF5670547.1"/>
    </source>
</evidence>
<dbReference type="OrthoDB" id="10663721at2759"/>
<name>A0A8H5WPH2_FUSHE</name>
<sequence length="349" mass="37649">MCSIPPPLAPHMSARGQGTLQGTLPDGAPLYCQEEDGCPTYPIIEIPPIVEINPDAIKLPPPMQDEDQEAFSQFFSISDKATAFHAEPTTYNKDDDILSLIKAQPSTLVIPSISITLTKPGDPWSTSSDSGEGTAFPWFTDWTATSLVTTTTARKTSAAKETSTARTTTAQETTITEGPMSTSALSVNQSSTIPEETTSPVPSKKKRASGGQIAAIVIGLVGGIGLLLLAFFAAVKFRHKLTRRRKPETVYTTMNRASAVPGRRASPSYFDTASTPDVSRNLLSAMPNVFGRWRNNSPPEYSRPEVQSPEQSMYQAHTAGAPTESSSVYSQNSHLDRPPAIPRPYGNYI</sequence>
<evidence type="ECO:0000313" key="4">
    <source>
        <dbReference type="Proteomes" id="UP000567885"/>
    </source>
</evidence>